<proteinExistence type="predicted"/>
<dbReference type="PANTHER" id="PTHR11161">
    <property type="entry name" value="O-ACYLTRANSFERASE"/>
    <property type="match status" value="1"/>
</dbReference>
<dbReference type="OrthoDB" id="6606440at2759"/>
<dbReference type="InterPro" id="IPR002656">
    <property type="entry name" value="Acyl_transf_3_dom"/>
</dbReference>
<reference evidence="3 4" key="1">
    <citation type="journal article" date="2017" name="Gigascience">
        <title>Genome sequence of the small brown planthopper, Laodelphax striatellus.</title>
        <authorList>
            <person name="Zhu J."/>
            <person name="Jiang F."/>
            <person name="Wang X."/>
            <person name="Yang P."/>
            <person name="Bao Y."/>
            <person name="Zhao W."/>
            <person name="Wang W."/>
            <person name="Lu H."/>
            <person name="Wang Q."/>
            <person name="Cui N."/>
            <person name="Li J."/>
            <person name="Chen X."/>
            <person name="Luo L."/>
            <person name="Yu J."/>
            <person name="Kang L."/>
            <person name="Cui F."/>
        </authorList>
    </citation>
    <scope>NUCLEOTIDE SEQUENCE [LARGE SCALE GENOMIC DNA]</scope>
    <source>
        <strain evidence="3">Lst14</strain>
    </source>
</reference>
<keyword evidence="1" id="KW-1133">Transmembrane helix</keyword>
<dbReference type="Proteomes" id="UP000291343">
    <property type="component" value="Unassembled WGS sequence"/>
</dbReference>
<protein>
    <recommendedName>
        <fullName evidence="2">Nose resistant-to-fluoxetine protein N-terminal domain-containing protein</fullName>
    </recommendedName>
</protein>
<feature type="transmembrane region" description="Helical" evidence="1">
    <location>
        <begin position="549"/>
        <end position="570"/>
    </location>
</feature>
<evidence type="ECO:0000313" key="4">
    <source>
        <dbReference type="Proteomes" id="UP000291343"/>
    </source>
</evidence>
<dbReference type="GO" id="GO:0016747">
    <property type="term" value="F:acyltransferase activity, transferring groups other than amino-acyl groups"/>
    <property type="evidence" value="ECO:0007669"/>
    <property type="project" value="InterPro"/>
</dbReference>
<feature type="transmembrane region" description="Helical" evidence="1">
    <location>
        <begin position="446"/>
        <end position="465"/>
    </location>
</feature>
<keyword evidence="4" id="KW-1185">Reference proteome</keyword>
<dbReference type="InterPro" id="IPR006621">
    <property type="entry name" value="Nose-resist-to-fluoxetine_N"/>
</dbReference>
<dbReference type="Pfam" id="PF01757">
    <property type="entry name" value="Acyl_transf_3"/>
    <property type="match status" value="1"/>
</dbReference>
<feature type="transmembrane region" description="Helical" evidence="1">
    <location>
        <begin position="299"/>
        <end position="321"/>
    </location>
</feature>
<sequence length="705" mass="81112">MPLSHPVHGYGKVYQDFYSKISKNNGISNSFLMNCIWNARSMMQDSKVYNNKKSSENNCYKDLDLFKESFIKAEIWALKMLDATSNFQSGFLKGNIINLGDFKECLAIGQEYHVTEDQSHDINKQSYGIGEQFHQEQYYSVTGEQFHNIKGQYCMVTFYTSQSKFVPFVAQHYNIQSGLCVPSSCSVHNVTVLLQNGLQELGRRFYFSVDDCETSRSLRPKIGAVEIGVLWFLVLLSSTLFIATVADILISYGNSKIQIHVKKSDGETRKLKVFQRVLLKFSVKLNLKRFLESDNRKDCIGCIQGLRFISACMILSIHRVITDPQPFTNLFELDNEVRKWYRLIQMNAYLFVDVFFLISGLLVSYNFTKNLRLNFFHFFIHRYLRLTPPLLVCIFLTLLLDMVCDGPYCNSINRLAKEQCLNNSVYNLFYINNLINSSESCLPHTWYLAADMQLYSISFLLLIFVRNHPQHIYKILTAYWLSSVLVTFGVSYVNQIHAGFIGTSNSYEVDSLLLYEQFYTRAAPWVIGFALGLMLRNSHQFQLGKANTTIGWALSLLCLFTAYFGVYPFVQYGFEHEAIVDSLYNTFSHSLFALGIGWVIYACHRGYGGFVNVYLSSDAFQRLSKITYCFYLVHPLVQAWQYSQIVSPRTYSDLSQISLLLGDILYSIIFAAILHIAVEAPIANIDESIWKKLNRETISEKLHTQ</sequence>
<dbReference type="InterPro" id="IPR052728">
    <property type="entry name" value="O2_lipid_transport_reg"/>
</dbReference>
<feature type="transmembrane region" description="Helical" evidence="1">
    <location>
        <begin position="518"/>
        <end position="537"/>
    </location>
</feature>
<comment type="caution">
    <text evidence="3">The sequence shown here is derived from an EMBL/GenBank/DDBJ whole genome shotgun (WGS) entry which is preliminary data.</text>
</comment>
<organism evidence="3 4">
    <name type="scientific">Laodelphax striatellus</name>
    <name type="common">Small brown planthopper</name>
    <name type="synonym">Delphax striatella</name>
    <dbReference type="NCBI Taxonomy" id="195883"/>
    <lineage>
        <taxon>Eukaryota</taxon>
        <taxon>Metazoa</taxon>
        <taxon>Ecdysozoa</taxon>
        <taxon>Arthropoda</taxon>
        <taxon>Hexapoda</taxon>
        <taxon>Insecta</taxon>
        <taxon>Pterygota</taxon>
        <taxon>Neoptera</taxon>
        <taxon>Paraneoptera</taxon>
        <taxon>Hemiptera</taxon>
        <taxon>Auchenorrhyncha</taxon>
        <taxon>Fulgoroidea</taxon>
        <taxon>Delphacidae</taxon>
        <taxon>Criomorphinae</taxon>
        <taxon>Laodelphax</taxon>
    </lineage>
</organism>
<evidence type="ECO:0000256" key="1">
    <source>
        <dbReference type="SAM" id="Phobius"/>
    </source>
</evidence>
<dbReference type="PANTHER" id="PTHR11161:SF72">
    <property type="entry name" value="FI21449P1"/>
    <property type="match status" value="1"/>
</dbReference>
<dbReference type="EMBL" id="QKKF02021722">
    <property type="protein sequence ID" value="RZF38760.1"/>
    <property type="molecule type" value="Genomic_DNA"/>
</dbReference>
<dbReference type="Pfam" id="PF20146">
    <property type="entry name" value="NRF"/>
    <property type="match status" value="1"/>
</dbReference>
<evidence type="ECO:0000313" key="3">
    <source>
        <dbReference type="EMBL" id="RZF38760.1"/>
    </source>
</evidence>
<evidence type="ECO:0000259" key="2">
    <source>
        <dbReference type="SMART" id="SM00703"/>
    </source>
</evidence>
<name>A0A482X0D0_LAOST</name>
<gene>
    <name evidence="3" type="ORF">LSTR_LSTR011984</name>
</gene>
<feature type="transmembrane region" description="Helical" evidence="1">
    <location>
        <begin position="590"/>
        <end position="614"/>
    </location>
</feature>
<dbReference type="AlphaFoldDB" id="A0A482X0D0"/>
<accession>A0A482X0D0</accession>
<keyword evidence="1" id="KW-0812">Transmembrane</keyword>
<feature type="domain" description="Nose resistant-to-fluoxetine protein N-terminal" evidence="2">
    <location>
        <begin position="56"/>
        <end position="214"/>
    </location>
</feature>
<dbReference type="InParanoid" id="A0A482X0D0"/>
<feature type="transmembrane region" description="Helical" evidence="1">
    <location>
        <begin position="229"/>
        <end position="253"/>
    </location>
</feature>
<feature type="transmembrane region" description="Helical" evidence="1">
    <location>
        <begin position="664"/>
        <end position="685"/>
    </location>
</feature>
<keyword evidence="1" id="KW-0472">Membrane</keyword>
<feature type="transmembrane region" description="Helical" evidence="1">
    <location>
        <begin position="341"/>
        <end position="363"/>
    </location>
</feature>
<feature type="transmembrane region" description="Helical" evidence="1">
    <location>
        <begin position="383"/>
        <end position="400"/>
    </location>
</feature>
<feature type="transmembrane region" description="Helical" evidence="1">
    <location>
        <begin position="477"/>
        <end position="498"/>
    </location>
</feature>
<dbReference type="SMART" id="SM00703">
    <property type="entry name" value="NRF"/>
    <property type="match status" value="1"/>
</dbReference>